<evidence type="ECO:0000313" key="3">
    <source>
        <dbReference type="EMBL" id="KIW67283.1"/>
    </source>
</evidence>
<feature type="compositionally biased region" description="Acidic residues" evidence="1">
    <location>
        <begin position="702"/>
        <end position="713"/>
    </location>
</feature>
<feature type="compositionally biased region" description="Polar residues" evidence="1">
    <location>
        <begin position="915"/>
        <end position="929"/>
    </location>
</feature>
<dbReference type="SUPFAM" id="SSF81383">
    <property type="entry name" value="F-box domain"/>
    <property type="match status" value="1"/>
</dbReference>
<dbReference type="InterPro" id="IPR001810">
    <property type="entry name" value="F-box_dom"/>
</dbReference>
<feature type="compositionally biased region" description="Acidic residues" evidence="1">
    <location>
        <begin position="835"/>
        <end position="855"/>
    </location>
</feature>
<accession>A0A0D2FGT7</accession>
<feature type="region of interest" description="Disordered" evidence="1">
    <location>
        <begin position="678"/>
        <end position="781"/>
    </location>
</feature>
<feature type="region of interest" description="Disordered" evidence="1">
    <location>
        <begin position="324"/>
        <end position="370"/>
    </location>
</feature>
<feature type="compositionally biased region" description="Basic and acidic residues" evidence="1">
    <location>
        <begin position="538"/>
        <end position="547"/>
    </location>
</feature>
<dbReference type="HOGENOM" id="CLU_284537_0_0_1"/>
<feature type="compositionally biased region" description="Basic and acidic residues" evidence="1">
    <location>
        <begin position="594"/>
        <end position="617"/>
    </location>
</feature>
<feature type="compositionally biased region" description="Basic and acidic residues" evidence="1">
    <location>
        <begin position="554"/>
        <end position="567"/>
    </location>
</feature>
<feature type="region of interest" description="Disordered" evidence="1">
    <location>
        <begin position="827"/>
        <end position="957"/>
    </location>
</feature>
<organism evidence="3 4">
    <name type="scientific">Phialophora macrospora</name>
    <dbReference type="NCBI Taxonomy" id="1851006"/>
    <lineage>
        <taxon>Eukaryota</taxon>
        <taxon>Fungi</taxon>
        <taxon>Dikarya</taxon>
        <taxon>Ascomycota</taxon>
        <taxon>Pezizomycotina</taxon>
        <taxon>Eurotiomycetes</taxon>
        <taxon>Chaetothyriomycetidae</taxon>
        <taxon>Chaetothyriales</taxon>
        <taxon>Herpotrichiellaceae</taxon>
        <taxon>Phialophora</taxon>
    </lineage>
</organism>
<evidence type="ECO:0000259" key="2">
    <source>
        <dbReference type="PROSITE" id="PS50181"/>
    </source>
</evidence>
<feature type="compositionally biased region" description="Polar residues" evidence="1">
    <location>
        <begin position="682"/>
        <end position="694"/>
    </location>
</feature>
<dbReference type="InterPro" id="IPR036047">
    <property type="entry name" value="F-box-like_dom_sf"/>
</dbReference>
<feature type="compositionally biased region" description="Basic residues" evidence="1">
    <location>
        <begin position="1040"/>
        <end position="1051"/>
    </location>
</feature>
<reference evidence="3 4" key="1">
    <citation type="submission" date="2015-01" db="EMBL/GenBank/DDBJ databases">
        <title>The Genome Sequence of Capronia semiimmersa CBS27337.</title>
        <authorList>
            <consortium name="The Broad Institute Genomics Platform"/>
            <person name="Cuomo C."/>
            <person name="de Hoog S."/>
            <person name="Gorbushina A."/>
            <person name="Stielow B."/>
            <person name="Teixiera M."/>
            <person name="Abouelleil A."/>
            <person name="Chapman S.B."/>
            <person name="Priest M."/>
            <person name="Young S.K."/>
            <person name="Wortman J."/>
            <person name="Nusbaum C."/>
            <person name="Birren B."/>
        </authorList>
    </citation>
    <scope>NUCLEOTIDE SEQUENCE [LARGE SCALE GENOMIC DNA]</scope>
    <source>
        <strain evidence="3 4">CBS 27337</strain>
    </source>
</reference>
<feature type="compositionally biased region" description="Low complexity" evidence="1">
    <location>
        <begin position="771"/>
        <end position="781"/>
    </location>
</feature>
<dbReference type="STRING" id="5601.A0A0D2FGT7"/>
<feature type="region of interest" description="Disordered" evidence="1">
    <location>
        <begin position="538"/>
        <end position="567"/>
    </location>
</feature>
<gene>
    <name evidence="3" type="ORF">PV04_06548</name>
</gene>
<dbReference type="EMBL" id="KN846959">
    <property type="protein sequence ID" value="KIW67283.1"/>
    <property type="molecule type" value="Genomic_DNA"/>
</dbReference>
<name>A0A0D2FGT7_9EURO</name>
<dbReference type="Proteomes" id="UP000054266">
    <property type="component" value="Unassembled WGS sequence"/>
</dbReference>
<feature type="compositionally biased region" description="Polar residues" evidence="1">
    <location>
        <begin position="347"/>
        <end position="366"/>
    </location>
</feature>
<dbReference type="AlphaFoldDB" id="A0A0D2FGT7"/>
<keyword evidence="4" id="KW-1185">Reference proteome</keyword>
<feature type="region of interest" description="Disordered" evidence="1">
    <location>
        <begin position="973"/>
        <end position="1051"/>
    </location>
</feature>
<evidence type="ECO:0000313" key="4">
    <source>
        <dbReference type="Proteomes" id="UP000054266"/>
    </source>
</evidence>
<feature type="compositionally biased region" description="Low complexity" evidence="1">
    <location>
        <begin position="1023"/>
        <end position="1039"/>
    </location>
</feature>
<evidence type="ECO:0000256" key="1">
    <source>
        <dbReference type="SAM" id="MobiDB-lite"/>
    </source>
</evidence>
<dbReference type="PROSITE" id="PS50181">
    <property type="entry name" value="FBOX"/>
    <property type="match status" value="1"/>
</dbReference>
<protein>
    <recommendedName>
        <fullName evidence="2">F-box domain-containing protein</fullName>
    </recommendedName>
</protein>
<feature type="region of interest" description="Disordered" evidence="1">
    <location>
        <begin position="586"/>
        <end position="617"/>
    </location>
</feature>
<dbReference type="CDD" id="cd09917">
    <property type="entry name" value="F-box_SF"/>
    <property type="match status" value="1"/>
</dbReference>
<proteinExistence type="predicted"/>
<sequence length="1091" mass="120603">MKDHPSAMLGSLPSEILQHIFYFTTPATFFQLIQVNRKFFGVASESRELVLHHLRHLPGKKLGLDDRSISTSDLFLIFRQRATAHLYGVNFSADCRNLEPSSKNPVVFDPRASCLTADGDSCVVFRNSLRIKLNLHSNAAYGDTIESPYADGRAKIIQAVQKTYYVSVLYAWEPPEKSLAEDTSHPEPKIPLKVQDADRHGAAYDPRDGLRYRAMRGQPKTPSPSAPRVRYHLLHYDLYRSDKPVFFHIPTHKSLRGYDLVPVHLAVHNRLQCAILWDLPDTVCPTTNATVCLYKGENLPLNEPGNYDVWVIYPFDHPAPNSRPGVKFGAGEISGADSDPDNGAGGSSNRRSYTYTKNHQPSNNGGRNHDYDADLRFLHYPLKPRSISLFNDGRRLSLYAPGSITPYTTLLANEPVRTRMHPSNVSPSWPNIVGTQWPRSLCRLVRRMNQTWIRGHRFALSMPFFSKHDTIVQSHPGDPDSDEVNPEVEYECVTNMLCLATGRIPSSDIAAARGDTTGSGPEVLSIVQIRLRKHSDDCRHSEFKDDLPTGLPRPPRDPRSRRTFTDPNVAHDLDLSILSSQDIAADDAASGTEVADHSEHEVEIHSDSDDDLGRGTRDGTEVRVVARLWGWNAQDTSLSGAETVQVSPMGERIAIAQWDKVLIYALDPDALCEEAWDDGADSVTNNGSESSNHNEPGHESDVDFEDEDEDDDVASFPGHVETDEGLDADGDVGMGDASDVPTDPIPLPEPAQEPFMSLSTTHRPPPPAPASVPSSTSTSTRDLGYYYPHVKDRNLGCSYALLRPVVLKMDAGAVVRKMCWGIGRWRQNAGAEGGSNDEEDEFEDPNTEEREDGATDEVAGNAKEKDKEAGGIEISGTEDLPRPASQRADGDGDGGQDSVRPSREVEMGNSRDQPRASSSFTPSLQTNSAAARICADIHEQRPRSVFGDDVPPPPFPDMKLGPGQIKHICRPSDYDVDPDKMSPTASNIDTDKVIIDSEDDAKGAGVHNQATTTPGLDDGGPGSPESKSKSQTQQHQQQQQRKRNRRRKPRVRIAENELVVMTDRGIQIWDLSAWGRGRRLRDELVSDNILL</sequence>
<feature type="domain" description="F-box" evidence="2">
    <location>
        <begin position="6"/>
        <end position="54"/>
    </location>
</feature>